<proteinExistence type="predicted"/>
<keyword evidence="4" id="KW-1185">Reference proteome</keyword>
<reference evidence="3 4" key="1">
    <citation type="submission" date="2024-10" db="EMBL/GenBank/DDBJ databases">
        <title>The Natural Products Discovery Center: Release of the First 8490 Sequenced Strains for Exploring Actinobacteria Biosynthetic Diversity.</title>
        <authorList>
            <person name="Kalkreuter E."/>
            <person name="Kautsar S.A."/>
            <person name="Yang D."/>
            <person name="Bader C.D."/>
            <person name="Teijaro C.N."/>
            <person name="Fluegel L."/>
            <person name="Davis C.M."/>
            <person name="Simpson J.R."/>
            <person name="Lauterbach L."/>
            <person name="Steele A.D."/>
            <person name="Gui C."/>
            <person name="Meng S."/>
            <person name="Li G."/>
            <person name="Viehrig K."/>
            <person name="Ye F."/>
            <person name="Su P."/>
            <person name="Kiefer A.F."/>
            <person name="Nichols A."/>
            <person name="Cepeda A.J."/>
            <person name="Yan W."/>
            <person name="Fan B."/>
            <person name="Jiang Y."/>
            <person name="Adhikari A."/>
            <person name="Zheng C.-J."/>
            <person name="Schuster L."/>
            <person name="Cowan T.M."/>
            <person name="Smanski M.J."/>
            <person name="Chevrette M.G."/>
            <person name="De Carvalho L.P.S."/>
            <person name="Shen B."/>
        </authorList>
    </citation>
    <scope>NUCLEOTIDE SEQUENCE [LARGE SCALE GENOMIC DNA]</scope>
    <source>
        <strain evidence="3 4">NPDC002593</strain>
    </source>
</reference>
<evidence type="ECO:0000313" key="4">
    <source>
        <dbReference type="Proteomes" id="UP001601992"/>
    </source>
</evidence>
<dbReference type="Pfam" id="PF02470">
    <property type="entry name" value="MlaD"/>
    <property type="match status" value="1"/>
</dbReference>
<evidence type="ECO:0000256" key="1">
    <source>
        <dbReference type="SAM" id="SignalP"/>
    </source>
</evidence>
<organism evidence="3 4">
    <name type="scientific">Nocardia jiangxiensis</name>
    <dbReference type="NCBI Taxonomy" id="282685"/>
    <lineage>
        <taxon>Bacteria</taxon>
        <taxon>Bacillati</taxon>
        <taxon>Actinomycetota</taxon>
        <taxon>Actinomycetes</taxon>
        <taxon>Mycobacteriales</taxon>
        <taxon>Nocardiaceae</taxon>
        <taxon>Nocardia</taxon>
    </lineage>
</organism>
<evidence type="ECO:0000259" key="2">
    <source>
        <dbReference type="Pfam" id="PF02470"/>
    </source>
</evidence>
<dbReference type="Proteomes" id="UP001601992">
    <property type="component" value="Unassembled WGS sequence"/>
</dbReference>
<accession>A0ABW6SDI1</accession>
<feature type="domain" description="Mce/MlaD" evidence="2">
    <location>
        <begin position="48"/>
        <end position="119"/>
    </location>
</feature>
<dbReference type="PROSITE" id="PS51257">
    <property type="entry name" value="PROKAR_LIPOPROTEIN"/>
    <property type="match status" value="1"/>
</dbReference>
<sequence>MKRSARWKTGAVATMLGCCVLATCACTAVRPDDLPSVRGGVGASHQLGLQFASTMNLPTGADVMMDGLRVGEVESLSVAGKFVDVTVGVKDGTKIPADVHAVIRQNTLLGDTYIALDHGTVVHGPYLPPGGTVTVDHTSSPPQLEDTMAVLAYFVNGGSIQKIEDSMTGINAVMPKPRDVQRLATVVAGDMRDLAGDTNEIDRMLNGFFATGAAIDAKGQTLATLFSQPTVHYWRRTAVNIVSYISQILPSVGSVYEGGLWMVPMLNSLAATGAVGRGIWDDAPADTAALSDFLRTTVLPFAQNPSVDIRSINTAEGDEIVGDVENLMRMLGAVK</sequence>
<evidence type="ECO:0000313" key="3">
    <source>
        <dbReference type="EMBL" id="MFF3573689.1"/>
    </source>
</evidence>
<name>A0ABW6SDI1_9NOCA</name>
<comment type="caution">
    <text evidence="3">The sequence shown here is derived from an EMBL/GenBank/DDBJ whole genome shotgun (WGS) entry which is preliminary data.</text>
</comment>
<dbReference type="InterPro" id="IPR052336">
    <property type="entry name" value="MlaD_Phospholipid_Transporter"/>
</dbReference>
<dbReference type="InterPro" id="IPR003399">
    <property type="entry name" value="Mce/MlaD"/>
</dbReference>
<dbReference type="PANTHER" id="PTHR33371">
    <property type="entry name" value="INTERMEMBRANE PHOSPHOLIPID TRANSPORT SYSTEM BINDING PROTEIN MLAD-RELATED"/>
    <property type="match status" value="1"/>
</dbReference>
<dbReference type="RefSeq" id="WP_387406486.1">
    <property type="nucleotide sequence ID" value="NZ_JBIAQY010000020.1"/>
</dbReference>
<gene>
    <name evidence="3" type="ORF">ACFYXQ_38620</name>
</gene>
<keyword evidence="1" id="KW-0732">Signal</keyword>
<protein>
    <submittedName>
        <fullName evidence="3">MlaD family protein</fullName>
    </submittedName>
</protein>
<feature type="chain" id="PRO_5045380445" evidence="1">
    <location>
        <begin position="25"/>
        <end position="335"/>
    </location>
</feature>
<feature type="signal peptide" evidence="1">
    <location>
        <begin position="1"/>
        <end position="24"/>
    </location>
</feature>
<dbReference type="EMBL" id="JBIAQY010000020">
    <property type="protein sequence ID" value="MFF3573689.1"/>
    <property type="molecule type" value="Genomic_DNA"/>
</dbReference>
<dbReference type="PANTHER" id="PTHR33371:SF4">
    <property type="entry name" value="INTERMEMBRANE PHOSPHOLIPID TRANSPORT SYSTEM BINDING PROTEIN MLAD"/>
    <property type="match status" value="1"/>
</dbReference>